<feature type="compositionally biased region" description="Polar residues" evidence="1">
    <location>
        <begin position="614"/>
        <end position="639"/>
    </location>
</feature>
<dbReference type="EMBL" id="CAICTM010000283">
    <property type="protein sequence ID" value="CAB9506906.1"/>
    <property type="molecule type" value="Genomic_DNA"/>
</dbReference>
<protein>
    <submittedName>
        <fullName evidence="2">Uncharacterized protein</fullName>
    </submittedName>
</protein>
<name>A0A9N8HA78_9STRA</name>
<feature type="compositionally biased region" description="Polar residues" evidence="1">
    <location>
        <begin position="526"/>
        <end position="540"/>
    </location>
</feature>
<feature type="compositionally biased region" description="Polar residues" evidence="1">
    <location>
        <begin position="592"/>
        <end position="606"/>
    </location>
</feature>
<accession>A0A9N8HA78</accession>
<feature type="compositionally biased region" description="Acidic residues" evidence="1">
    <location>
        <begin position="66"/>
        <end position="78"/>
    </location>
</feature>
<keyword evidence="3" id="KW-1185">Reference proteome</keyword>
<dbReference type="Proteomes" id="UP001153069">
    <property type="component" value="Unassembled WGS sequence"/>
</dbReference>
<proteinExistence type="predicted"/>
<gene>
    <name evidence="2" type="ORF">SEMRO_284_G107870.1</name>
</gene>
<feature type="region of interest" description="Disordered" evidence="1">
    <location>
        <begin position="457"/>
        <end position="540"/>
    </location>
</feature>
<evidence type="ECO:0000313" key="2">
    <source>
        <dbReference type="EMBL" id="CAB9506906.1"/>
    </source>
</evidence>
<feature type="compositionally biased region" description="Low complexity" evidence="1">
    <location>
        <begin position="573"/>
        <end position="591"/>
    </location>
</feature>
<feature type="region of interest" description="Disordered" evidence="1">
    <location>
        <begin position="570"/>
        <end position="639"/>
    </location>
</feature>
<sequence length="639" mass="67567">MNAVEEEEIAVFGPDSAPPPSLRDAPADPFRSELLLSTHTRTALTDPETMELTRMEYGNKAPVNPDSDDDSSMDDPLNEIDPKNTNEADMSESPSNFEFSFNSADLERDIRNGAMQTIAFDYVYSNAYDIVYSICTWPRLLLSYCLNFFRFTRKKDDDSDGPVPPQEDNRVENMSIAASQSAAIGIGAGVMAGQSAAAGAGTSTLSAAVSSLSTPTIIGLALSAAIAVTATTAGVATGIRNGSDINAARPGGCNENIGSMDVNQGAMQMVFSSPSLEANRDHNTTIDAPSTSALLLENKEELENIFAQVYNNVTANSTNGALVDRCDIPQIPTGGVQMMQVESSEVNNYTNTLWVADVLCNGCSDRDPLFGTHTNPVRAVDDFVDQFIQAIQPMLKTDKPKQDTLLQAEREQEESPVDILFVALVDPITEETLPDQTHWLGPGELIELLPNIDTVWSNNHNGHEQDQLGVPPVPTTSAKTSNPTSGTQTNTHVQQDVAPNSPGVESTPTDPAGAAPTNAKLPEPTPTQAPASTPKQQTQISISPALTTSDVPGASNGNIMPSFVVVSPSQAATGPPSMVSPTVVSGPTSSGATNVLSRNPSSNINTFPPAALSPSRSTANTNQAPSNDGQQQAPQPTNQ</sequence>
<comment type="caution">
    <text evidence="2">The sequence shown here is derived from an EMBL/GenBank/DDBJ whole genome shotgun (WGS) entry which is preliminary data.</text>
</comment>
<feature type="region of interest" description="Disordered" evidence="1">
    <location>
        <begin position="1"/>
        <end position="96"/>
    </location>
</feature>
<evidence type="ECO:0000256" key="1">
    <source>
        <dbReference type="SAM" id="MobiDB-lite"/>
    </source>
</evidence>
<evidence type="ECO:0000313" key="3">
    <source>
        <dbReference type="Proteomes" id="UP001153069"/>
    </source>
</evidence>
<feature type="compositionally biased region" description="Polar residues" evidence="1">
    <location>
        <begin position="475"/>
        <end position="509"/>
    </location>
</feature>
<dbReference type="AlphaFoldDB" id="A0A9N8HA78"/>
<organism evidence="2 3">
    <name type="scientific">Seminavis robusta</name>
    <dbReference type="NCBI Taxonomy" id="568900"/>
    <lineage>
        <taxon>Eukaryota</taxon>
        <taxon>Sar</taxon>
        <taxon>Stramenopiles</taxon>
        <taxon>Ochrophyta</taxon>
        <taxon>Bacillariophyta</taxon>
        <taxon>Bacillariophyceae</taxon>
        <taxon>Bacillariophycidae</taxon>
        <taxon>Naviculales</taxon>
        <taxon>Naviculaceae</taxon>
        <taxon>Seminavis</taxon>
    </lineage>
</organism>
<reference evidence="2" key="1">
    <citation type="submission" date="2020-06" db="EMBL/GenBank/DDBJ databases">
        <authorList>
            <consortium name="Plant Systems Biology data submission"/>
        </authorList>
    </citation>
    <scope>NUCLEOTIDE SEQUENCE</scope>
    <source>
        <strain evidence="2">D6</strain>
    </source>
</reference>